<feature type="compositionally biased region" description="Basic and acidic residues" evidence="1">
    <location>
        <begin position="474"/>
        <end position="484"/>
    </location>
</feature>
<feature type="compositionally biased region" description="Basic and acidic residues" evidence="1">
    <location>
        <begin position="435"/>
        <end position="447"/>
    </location>
</feature>
<feature type="compositionally biased region" description="Basic and acidic residues" evidence="1">
    <location>
        <begin position="297"/>
        <end position="325"/>
    </location>
</feature>
<dbReference type="GO" id="GO:0071011">
    <property type="term" value="C:precatalytic spliceosome"/>
    <property type="evidence" value="ECO:0007669"/>
    <property type="project" value="TreeGrafter"/>
</dbReference>
<dbReference type="PANTHER" id="PTHR46589:SF1">
    <property type="entry name" value="APOPTOTIC CHROMATIN CONDENSATION INDUCER IN THE NUCLEUS"/>
    <property type="match status" value="1"/>
</dbReference>
<feature type="compositionally biased region" description="Basic and acidic residues" evidence="1">
    <location>
        <begin position="358"/>
        <end position="421"/>
    </location>
</feature>
<dbReference type="Proteomes" id="UP001328107">
    <property type="component" value="Unassembled WGS sequence"/>
</dbReference>
<name>A0AAN5I9A0_9BILA</name>
<feature type="non-terminal residue" evidence="2">
    <location>
        <position position="1"/>
    </location>
</feature>
<feature type="compositionally biased region" description="Basic residues" evidence="1">
    <location>
        <begin position="485"/>
        <end position="510"/>
    </location>
</feature>
<proteinExistence type="predicted"/>
<feature type="region of interest" description="Disordered" evidence="1">
    <location>
        <begin position="1"/>
        <end position="184"/>
    </location>
</feature>
<feature type="compositionally biased region" description="Acidic residues" evidence="1">
    <location>
        <begin position="147"/>
        <end position="161"/>
    </location>
</feature>
<evidence type="ECO:0008006" key="4">
    <source>
        <dbReference type="Google" id="ProtNLM"/>
    </source>
</evidence>
<dbReference type="GO" id="GO:0008380">
    <property type="term" value="P:RNA splicing"/>
    <property type="evidence" value="ECO:0007669"/>
    <property type="project" value="TreeGrafter"/>
</dbReference>
<feature type="compositionally biased region" description="Basic and acidic residues" evidence="1">
    <location>
        <begin position="1"/>
        <end position="106"/>
    </location>
</feature>
<dbReference type="InterPro" id="IPR052793">
    <property type="entry name" value="EJC-associated_protein"/>
</dbReference>
<reference evidence="3" key="1">
    <citation type="submission" date="2022-10" db="EMBL/GenBank/DDBJ databases">
        <title>Genome assembly of Pristionchus species.</title>
        <authorList>
            <person name="Yoshida K."/>
            <person name="Sommer R.J."/>
        </authorList>
    </citation>
    <scope>NUCLEOTIDE SEQUENCE [LARGE SCALE GENOMIC DNA]</scope>
    <source>
        <strain evidence="3">RS5460</strain>
    </source>
</reference>
<feature type="compositionally biased region" description="Basic and acidic residues" evidence="1">
    <location>
        <begin position="338"/>
        <end position="351"/>
    </location>
</feature>
<dbReference type="CDD" id="cd12432">
    <property type="entry name" value="RRM_ACINU"/>
    <property type="match status" value="1"/>
</dbReference>
<accession>A0AAN5I9A0</accession>
<dbReference type="EMBL" id="BTRK01000005">
    <property type="protein sequence ID" value="GMR56234.1"/>
    <property type="molecule type" value="Genomic_DNA"/>
</dbReference>
<dbReference type="AlphaFoldDB" id="A0AAN5I9A0"/>
<feature type="region of interest" description="Disordered" evidence="1">
    <location>
        <begin position="292"/>
        <end position="455"/>
    </location>
</feature>
<dbReference type="GO" id="GO:0003723">
    <property type="term" value="F:RNA binding"/>
    <property type="evidence" value="ECO:0007669"/>
    <property type="project" value="TreeGrafter"/>
</dbReference>
<dbReference type="Pfam" id="PF16294">
    <property type="entry name" value="RSB_motif"/>
    <property type="match status" value="1"/>
</dbReference>
<gene>
    <name evidence="2" type="ORF">PMAYCL1PPCAC_26429</name>
</gene>
<keyword evidence="3" id="KW-1185">Reference proteome</keyword>
<organism evidence="2 3">
    <name type="scientific">Pristionchus mayeri</name>
    <dbReference type="NCBI Taxonomy" id="1317129"/>
    <lineage>
        <taxon>Eukaryota</taxon>
        <taxon>Metazoa</taxon>
        <taxon>Ecdysozoa</taxon>
        <taxon>Nematoda</taxon>
        <taxon>Chromadorea</taxon>
        <taxon>Rhabditida</taxon>
        <taxon>Rhabditina</taxon>
        <taxon>Diplogasteromorpha</taxon>
        <taxon>Diplogasteroidea</taxon>
        <taxon>Neodiplogasteridae</taxon>
        <taxon>Pristionchus</taxon>
    </lineage>
</organism>
<feature type="compositionally biased region" description="Basic and acidic residues" evidence="1">
    <location>
        <begin position="162"/>
        <end position="176"/>
    </location>
</feature>
<sequence>QEELKKKQEAEAKAAKEAEEKKRKEEAQKAADEKKKSKEEEERKQKEEAERRKKEESEKKAKEESEKKAKEEAEKKKKAEEEEEVKKRKEEAAKKAAEAEKKKKEEDEATAAAAAAAAKEKASEEEESTQDSQVSKDEGNKVSSGSTDEDGVELDYGEEEELKAPEAAKGEDKKEEEGADETMEISVPAPSAEVVAAVARASRHPPSTVVHMRCLVRPFTLPQLRAEIAKHGAVKEGRFWIDSLKSHCIFEMETVDQATAVCGALHGQHWPAANPKTLSVNYSTAEDLEASLAGKSLPDREPHGSGDRAERGGERGERDRERESRAGGGVAAAALRAHRADSMRERERETHAAPSATRVDRKDSTEDKRVVGTDAKKSLKVTLERARDDFVRTRTRDADREKDREERSKRRGEEGARDTTDRKRRATEGSPQPRSAKEPRKEEEPVPPKKMASDFFKITKTLPAIYYLPLTEEEAVKRAEDRKKKTEKRKRSKSRSRSVDRRRRASPSRR</sequence>
<dbReference type="SUPFAM" id="SSF54928">
    <property type="entry name" value="RNA-binding domain, RBD"/>
    <property type="match status" value="1"/>
</dbReference>
<feature type="region of interest" description="Disordered" evidence="1">
    <location>
        <begin position="467"/>
        <end position="510"/>
    </location>
</feature>
<dbReference type="InterPro" id="IPR012677">
    <property type="entry name" value="Nucleotide-bd_a/b_plait_sf"/>
</dbReference>
<dbReference type="InterPro" id="IPR035979">
    <property type="entry name" value="RBD_domain_sf"/>
</dbReference>
<dbReference type="InterPro" id="IPR032552">
    <property type="entry name" value="RSB_motif"/>
</dbReference>
<evidence type="ECO:0000313" key="3">
    <source>
        <dbReference type="Proteomes" id="UP001328107"/>
    </source>
</evidence>
<dbReference type="PANTHER" id="PTHR46589">
    <property type="entry name" value="APOPTOTIC CHROMATIN CONDENSATION INDUCER IN THE NUCLEUS"/>
    <property type="match status" value="1"/>
</dbReference>
<dbReference type="GO" id="GO:0061574">
    <property type="term" value="C:ASAP complex"/>
    <property type="evidence" value="ECO:0007669"/>
    <property type="project" value="TreeGrafter"/>
</dbReference>
<dbReference type="Gene3D" id="3.30.70.330">
    <property type="match status" value="1"/>
</dbReference>
<comment type="caution">
    <text evidence="2">The sequence shown here is derived from an EMBL/GenBank/DDBJ whole genome shotgun (WGS) entry which is preliminary data.</text>
</comment>
<dbReference type="InterPro" id="IPR034257">
    <property type="entry name" value="Acinus_RRM"/>
</dbReference>
<evidence type="ECO:0000256" key="1">
    <source>
        <dbReference type="SAM" id="MobiDB-lite"/>
    </source>
</evidence>
<evidence type="ECO:0000313" key="2">
    <source>
        <dbReference type="EMBL" id="GMR56234.1"/>
    </source>
</evidence>
<protein>
    <recommendedName>
        <fullName evidence="4">Apoptotic chromatin condensation inducer in the nucleus</fullName>
    </recommendedName>
</protein>